<evidence type="ECO:0000313" key="13">
    <source>
        <dbReference type="Proteomes" id="UP001187471"/>
    </source>
</evidence>
<comment type="similarity">
    <text evidence="3">Belongs to the NSE2 family.</text>
</comment>
<evidence type="ECO:0000256" key="8">
    <source>
        <dbReference type="ARBA" id="ARBA00022833"/>
    </source>
</evidence>
<dbReference type="AlphaFoldDB" id="A0AA88QN99"/>
<dbReference type="EMBL" id="JAVXUO010002917">
    <property type="protein sequence ID" value="KAK2968409.1"/>
    <property type="molecule type" value="Genomic_DNA"/>
</dbReference>
<dbReference type="PROSITE" id="PS51044">
    <property type="entry name" value="ZF_SP_RING"/>
    <property type="match status" value="1"/>
</dbReference>
<comment type="subcellular location">
    <subcellularLocation>
        <location evidence="1">Nucleus</location>
    </subcellularLocation>
</comment>
<keyword evidence="5" id="KW-0479">Metal-binding</keyword>
<dbReference type="GO" id="GO:0030915">
    <property type="term" value="C:Smc5-Smc6 complex"/>
    <property type="evidence" value="ECO:0007669"/>
    <property type="project" value="InterPro"/>
</dbReference>
<proteinExistence type="inferred from homology"/>
<evidence type="ECO:0000256" key="1">
    <source>
        <dbReference type="ARBA" id="ARBA00004123"/>
    </source>
</evidence>
<accession>A0AA88QN99</accession>
<evidence type="ECO:0000256" key="7">
    <source>
        <dbReference type="ARBA" id="ARBA00022786"/>
    </source>
</evidence>
<dbReference type="GO" id="GO:0005634">
    <property type="term" value="C:nucleus"/>
    <property type="evidence" value="ECO:0007669"/>
    <property type="project" value="UniProtKB-SubCell"/>
</dbReference>
<evidence type="ECO:0000313" key="12">
    <source>
        <dbReference type="EMBL" id="KAK2968409.1"/>
    </source>
</evidence>
<dbReference type="GO" id="GO:0000724">
    <property type="term" value="P:double-strand break repair via homologous recombination"/>
    <property type="evidence" value="ECO:0007669"/>
    <property type="project" value="InterPro"/>
</dbReference>
<dbReference type="PANTHER" id="PTHR21330:SF1">
    <property type="entry name" value="E3 SUMO-PROTEIN LIGASE NSE2"/>
    <property type="match status" value="1"/>
</dbReference>
<evidence type="ECO:0000259" key="11">
    <source>
        <dbReference type="PROSITE" id="PS51044"/>
    </source>
</evidence>
<comment type="caution">
    <text evidence="12">The sequence shown here is derived from an EMBL/GenBank/DDBJ whole genome shotgun (WGS) entry which is preliminary data.</text>
</comment>
<evidence type="ECO:0000256" key="10">
    <source>
        <dbReference type="PROSITE-ProRule" id="PRU00452"/>
    </source>
</evidence>
<dbReference type="GO" id="GO:0061665">
    <property type="term" value="F:SUMO ligase activity"/>
    <property type="evidence" value="ECO:0007669"/>
    <property type="project" value="TreeGrafter"/>
</dbReference>
<dbReference type="InterPro" id="IPR013083">
    <property type="entry name" value="Znf_RING/FYVE/PHD"/>
</dbReference>
<keyword evidence="6 10" id="KW-0863">Zinc-finger</keyword>
<dbReference type="SUPFAM" id="SSF57850">
    <property type="entry name" value="RING/U-box"/>
    <property type="match status" value="1"/>
</dbReference>
<dbReference type="InterPro" id="IPR026846">
    <property type="entry name" value="Nse2(Mms21)"/>
</dbReference>
<keyword evidence="8" id="KW-0862">Zinc</keyword>
<keyword evidence="13" id="KW-1185">Reference proteome</keyword>
<keyword evidence="9" id="KW-0539">Nucleus</keyword>
<evidence type="ECO:0000256" key="4">
    <source>
        <dbReference type="ARBA" id="ARBA00022679"/>
    </source>
</evidence>
<dbReference type="GO" id="GO:0016925">
    <property type="term" value="P:protein sumoylation"/>
    <property type="evidence" value="ECO:0007669"/>
    <property type="project" value="TreeGrafter"/>
</dbReference>
<gene>
    <name evidence="12" type="ORF">RJ640_004415</name>
</gene>
<dbReference type="InterPro" id="IPR004181">
    <property type="entry name" value="Znf_MIZ"/>
</dbReference>
<dbReference type="CDD" id="cd16651">
    <property type="entry name" value="SPL-RING_NSE2"/>
    <property type="match status" value="1"/>
</dbReference>
<dbReference type="GO" id="GO:0008270">
    <property type="term" value="F:zinc ion binding"/>
    <property type="evidence" value="ECO:0007669"/>
    <property type="project" value="UniProtKB-KW"/>
</dbReference>
<keyword evidence="4" id="KW-0808">Transferase</keyword>
<sequence>MASTSAPRGGAAAARIKSAATMLYSDNQSTVSEIRKAFSMMKDIAIDLERANQSQKVKELEDAVIQLLEASEDCMHLSSAVQAIGNGYEPGEQLVSHQYTFDYLVLMSVLQPTNFSKLFEDEITKAKASSSSVPQNHTLLRQFREAIWNVHHAGQPMPGEEQEDIVMTSTQCNILNNACPVSGRAVTELTDPVRSMDCKHVYEKAAIMHYIRANSRPRCPVAGCPKSLLAERLVCDPLLPIEIAELQSMSKHPTMTEVIEDFTELDGEED</sequence>
<dbReference type="PANTHER" id="PTHR21330">
    <property type="entry name" value="E3 SUMO-PROTEIN LIGASE NSE2"/>
    <property type="match status" value="1"/>
</dbReference>
<keyword evidence="7" id="KW-0833">Ubl conjugation pathway</keyword>
<reference evidence="12" key="1">
    <citation type="submission" date="2022-12" db="EMBL/GenBank/DDBJ databases">
        <title>Draft genome assemblies for two species of Escallonia (Escalloniales).</title>
        <authorList>
            <person name="Chanderbali A."/>
            <person name="Dervinis C."/>
            <person name="Anghel I."/>
            <person name="Soltis D."/>
            <person name="Soltis P."/>
            <person name="Zapata F."/>
        </authorList>
    </citation>
    <scope>NUCLEOTIDE SEQUENCE</scope>
    <source>
        <strain evidence="12">UCBG92.1500</strain>
        <tissue evidence="12">Leaf</tissue>
    </source>
</reference>
<evidence type="ECO:0000256" key="2">
    <source>
        <dbReference type="ARBA" id="ARBA00004718"/>
    </source>
</evidence>
<evidence type="ECO:0000256" key="9">
    <source>
        <dbReference type="ARBA" id="ARBA00023242"/>
    </source>
</evidence>
<evidence type="ECO:0000256" key="6">
    <source>
        <dbReference type="ARBA" id="ARBA00022771"/>
    </source>
</evidence>
<dbReference type="Gene3D" id="3.30.40.10">
    <property type="entry name" value="Zinc/RING finger domain, C3HC4 (zinc finger)"/>
    <property type="match status" value="1"/>
</dbReference>
<feature type="domain" description="SP-RING-type" evidence="11">
    <location>
        <begin position="161"/>
        <end position="248"/>
    </location>
</feature>
<dbReference type="Proteomes" id="UP001187471">
    <property type="component" value="Unassembled WGS sequence"/>
</dbReference>
<evidence type="ECO:0000256" key="3">
    <source>
        <dbReference type="ARBA" id="ARBA00008212"/>
    </source>
</evidence>
<name>A0AA88QN99_9ASTE</name>
<dbReference type="Pfam" id="PF11789">
    <property type="entry name" value="zf-Nse"/>
    <property type="match status" value="1"/>
</dbReference>
<comment type="pathway">
    <text evidence="2">Protein modification; protein sumoylation.</text>
</comment>
<evidence type="ECO:0000256" key="5">
    <source>
        <dbReference type="ARBA" id="ARBA00022723"/>
    </source>
</evidence>
<organism evidence="12 13">
    <name type="scientific">Escallonia rubra</name>
    <dbReference type="NCBI Taxonomy" id="112253"/>
    <lineage>
        <taxon>Eukaryota</taxon>
        <taxon>Viridiplantae</taxon>
        <taxon>Streptophyta</taxon>
        <taxon>Embryophyta</taxon>
        <taxon>Tracheophyta</taxon>
        <taxon>Spermatophyta</taxon>
        <taxon>Magnoliopsida</taxon>
        <taxon>eudicotyledons</taxon>
        <taxon>Gunneridae</taxon>
        <taxon>Pentapetalae</taxon>
        <taxon>asterids</taxon>
        <taxon>campanulids</taxon>
        <taxon>Escalloniales</taxon>
        <taxon>Escalloniaceae</taxon>
        <taxon>Escallonia</taxon>
    </lineage>
</organism>
<protein>
    <recommendedName>
        <fullName evidence="11">SP-RING-type domain-containing protein</fullName>
    </recommendedName>
</protein>